<dbReference type="EMBL" id="PDLM01000014">
    <property type="protein sequence ID" value="RDW62425.1"/>
    <property type="molecule type" value="Genomic_DNA"/>
</dbReference>
<evidence type="ECO:0000313" key="3">
    <source>
        <dbReference type="Proteomes" id="UP000256645"/>
    </source>
</evidence>
<feature type="compositionally biased region" description="Basic and acidic residues" evidence="1">
    <location>
        <begin position="62"/>
        <end position="78"/>
    </location>
</feature>
<sequence length="461" mass="49008">MAARLGVEEVRIDGDEDQDHREDDVVFPADGAQPDGVDEGVEEDGNVRHALHHGHALGAELVRPDLGDVGNQDRREGDVVEGVVDEEERDDRDARGGTARRGEGPRECRDENIRCEHAHTGREPQRAPPNPIDTEGGADGEDQVPNLQAAVDRRLLGQILDAGRLQHQRQVVGHDADAVPLRGNTQRHGDVEPASVAGSLEHVHFGVFATGMVLGQDLSGGFQLALGRVESRRLRGHHEAQDLNRGDEDLGQGGDPPCPGARVVPGAKGNPRGQQRTHVPPGVVHGRENAAVGRVCDLGDEERRRASPPRAGLADTVTSDDELAAGLGRGLQDGSHDDEDIPDGNRPLAAVFVAHPGDARVGREGAQRGRSVDEAQPGAAGVAHELLPLGQGLQTVHQASVVASRRTEQNQSRNGEVEAPQMALLIPGDAIVGRSRRHSGVVLGFSNPHDRIGRSEGRGCV</sequence>
<feature type="region of interest" description="Disordered" evidence="1">
    <location>
        <begin position="238"/>
        <end position="284"/>
    </location>
</feature>
<keyword evidence="3" id="KW-1185">Reference proteome</keyword>
<evidence type="ECO:0000256" key="1">
    <source>
        <dbReference type="SAM" id="MobiDB-lite"/>
    </source>
</evidence>
<reference evidence="2 3" key="1">
    <citation type="journal article" date="2018" name="IMA Fungus">
        <title>IMA Genome-F 9: Draft genome sequence of Annulohypoxylon stygium, Aspergillus mulundensis, Berkeleyomyces basicola (syn. Thielaviopsis basicola), Ceratocystis smalleyi, two Cercospora beticola strains, Coleophoma cylindrospora, Fusarium fracticaudum, Phialophora cf. hyalina, and Morchella septimelata.</title>
        <authorList>
            <person name="Wingfield B.D."/>
            <person name="Bills G.F."/>
            <person name="Dong Y."/>
            <person name="Huang W."/>
            <person name="Nel W.J."/>
            <person name="Swalarsk-Parry B.S."/>
            <person name="Vaghefi N."/>
            <person name="Wilken P.M."/>
            <person name="An Z."/>
            <person name="de Beer Z.W."/>
            <person name="De Vos L."/>
            <person name="Chen L."/>
            <person name="Duong T.A."/>
            <person name="Gao Y."/>
            <person name="Hammerbacher A."/>
            <person name="Kikkert J.R."/>
            <person name="Li Y."/>
            <person name="Li H."/>
            <person name="Li K."/>
            <person name="Li Q."/>
            <person name="Liu X."/>
            <person name="Ma X."/>
            <person name="Naidoo K."/>
            <person name="Pethybridge S.J."/>
            <person name="Sun J."/>
            <person name="Steenkamp E.T."/>
            <person name="van der Nest M.A."/>
            <person name="van Wyk S."/>
            <person name="Wingfield M.J."/>
            <person name="Xiong C."/>
            <person name="Yue Q."/>
            <person name="Zhang X."/>
        </authorList>
    </citation>
    <scope>NUCLEOTIDE SEQUENCE [LARGE SCALE GENOMIC DNA]</scope>
    <source>
        <strain evidence="2 3">BP6252</strain>
    </source>
</reference>
<accession>A0A3D8QKT1</accession>
<proteinExistence type="predicted"/>
<dbReference type="Proteomes" id="UP000256645">
    <property type="component" value="Unassembled WGS sequence"/>
</dbReference>
<organism evidence="2 3">
    <name type="scientific">Coleophoma cylindrospora</name>
    <dbReference type="NCBI Taxonomy" id="1849047"/>
    <lineage>
        <taxon>Eukaryota</taxon>
        <taxon>Fungi</taxon>
        <taxon>Dikarya</taxon>
        <taxon>Ascomycota</taxon>
        <taxon>Pezizomycotina</taxon>
        <taxon>Leotiomycetes</taxon>
        <taxon>Helotiales</taxon>
        <taxon>Dermateaceae</taxon>
        <taxon>Coleophoma</taxon>
    </lineage>
</organism>
<feature type="compositionally biased region" description="Basic and acidic residues" evidence="1">
    <location>
        <begin position="91"/>
        <end position="125"/>
    </location>
</feature>
<feature type="region of interest" description="Disordered" evidence="1">
    <location>
        <begin position="59"/>
        <end position="143"/>
    </location>
</feature>
<evidence type="ECO:0000313" key="2">
    <source>
        <dbReference type="EMBL" id="RDW62425.1"/>
    </source>
</evidence>
<dbReference type="AlphaFoldDB" id="A0A3D8QKT1"/>
<name>A0A3D8QKT1_9HELO</name>
<comment type="caution">
    <text evidence="2">The sequence shown here is derived from an EMBL/GenBank/DDBJ whole genome shotgun (WGS) entry which is preliminary data.</text>
</comment>
<feature type="compositionally biased region" description="Basic and acidic residues" evidence="1">
    <location>
        <begin position="1"/>
        <end position="24"/>
    </location>
</feature>
<protein>
    <submittedName>
        <fullName evidence="2">Uncharacterized protein</fullName>
    </submittedName>
</protein>
<feature type="compositionally biased region" description="Basic and acidic residues" evidence="1">
    <location>
        <begin position="238"/>
        <end position="248"/>
    </location>
</feature>
<feature type="region of interest" description="Disordered" evidence="1">
    <location>
        <begin position="1"/>
        <end position="45"/>
    </location>
</feature>
<gene>
    <name evidence="2" type="ORF">BP6252_11858</name>
</gene>